<dbReference type="GO" id="GO:0004314">
    <property type="term" value="F:[acyl-carrier-protein] S-malonyltransferase activity"/>
    <property type="evidence" value="ECO:0007669"/>
    <property type="project" value="UniProtKB-EC"/>
</dbReference>
<dbReference type="PANTHER" id="PTHR47170">
    <property type="entry name" value="MALONYL-COA ACP TRANSACYLASE, ACP-BINDING"/>
    <property type="match status" value="1"/>
</dbReference>
<feature type="domain" description="Malonyl-CoA:ACP transacylase (MAT)" evidence="4">
    <location>
        <begin position="96"/>
        <end position="447"/>
    </location>
</feature>
<feature type="compositionally biased region" description="Low complexity" evidence="3">
    <location>
        <begin position="49"/>
        <end position="59"/>
    </location>
</feature>
<dbReference type="Gene3D" id="3.30.70.250">
    <property type="entry name" value="Malonyl-CoA ACP transacylase, ACP-binding"/>
    <property type="match status" value="1"/>
</dbReference>
<dbReference type="CTD" id="27349"/>
<keyword evidence="5" id="KW-1185">Reference proteome</keyword>
<evidence type="ECO:0000256" key="1">
    <source>
        <dbReference type="ARBA" id="ARBA00005194"/>
    </source>
</evidence>
<dbReference type="InterPro" id="IPR016036">
    <property type="entry name" value="Malonyl_transacylase_ACP-bd"/>
</dbReference>
<evidence type="ECO:0000256" key="3">
    <source>
        <dbReference type="SAM" id="MobiDB-lite"/>
    </source>
</evidence>
<dbReference type="InterPro" id="IPR052760">
    <property type="entry name" value="Mitochondrial_malonyltrans"/>
</dbReference>
<gene>
    <name evidence="6" type="primary">MCAT</name>
</gene>
<feature type="compositionally biased region" description="Basic and acidic residues" evidence="3">
    <location>
        <begin position="380"/>
        <end position="399"/>
    </location>
</feature>
<dbReference type="PANTHER" id="PTHR47170:SF2">
    <property type="entry name" value="MALONYL-COA:ACP TRANSACYLASE (MAT) DOMAIN-CONTAINING PROTEIN"/>
    <property type="match status" value="1"/>
</dbReference>
<feature type="region of interest" description="Disordered" evidence="3">
    <location>
        <begin position="380"/>
        <end position="425"/>
    </location>
</feature>
<dbReference type="SUPFAM" id="SSF52151">
    <property type="entry name" value="FabD/lysophospholipase-like"/>
    <property type="match status" value="1"/>
</dbReference>
<dbReference type="InterPro" id="IPR016035">
    <property type="entry name" value="Acyl_Trfase/lysoPLipase"/>
</dbReference>
<evidence type="ECO:0000313" key="6">
    <source>
        <dbReference type="RefSeq" id="XP_032833877.1"/>
    </source>
</evidence>
<evidence type="ECO:0000313" key="5">
    <source>
        <dbReference type="Proteomes" id="UP001318040"/>
    </source>
</evidence>
<dbReference type="SMART" id="SM00827">
    <property type="entry name" value="PKS_AT"/>
    <property type="match status" value="1"/>
</dbReference>
<organism evidence="5 6">
    <name type="scientific">Petromyzon marinus</name>
    <name type="common">Sea lamprey</name>
    <dbReference type="NCBI Taxonomy" id="7757"/>
    <lineage>
        <taxon>Eukaryota</taxon>
        <taxon>Metazoa</taxon>
        <taxon>Chordata</taxon>
        <taxon>Craniata</taxon>
        <taxon>Vertebrata</taxon>
        <taxon>Cyclostomata</taxon>
        <taxon>Hyperoartia</taxon>
        <taxon>Petromyzontiformes</taxon>
        <taxon>Petromyzontidae</taxon>
        <taxon>Petromyzon</taxon>
    </lineage>
</organism>
<dbReference type="SUPFAM" id="SSF55048">
    <property type="entry name" value="Probable ACP-binding domain of malonyl-CoA ACP transacylase"/>
    <property type="match status" value="1"/>
</dbReference>
<evidence type="ECO:0000256" key="2">
    <source>
        <dbReference type="ARBA" id="ARBA00048404"/>
    </source>
</evidence>
<dbReference type="RefSeq" id="XP_032833877.1">
    <property type="nucleotide sequence ID" value="XM_032977986.1"/>
</dbReference>
<dbReference type="InterPro" id="IPR014043">
    <property type="entry name" value="Acyl_transferase_dom"/>
</dbReference>
<dbReference type="KEGG" id="pmrn:116956396"/>
<dbReference type="Gene3D" id="3.40.366.10">
    <property type="entry name" value="Malonyl-Coenzyme A Acyl Carrier Protein, domain 2"/>
    <property type="match status" value="1"/>
</dbReference>
<name>A0AAJ7UCS3_PETMA</name>
<sequence>MTTAPRLLLMSGRVRSIVSRLPRGIGQDHMAQMSSSSSSSSSSPPPSSLPSSQPPSYSSGLRGSPGGVDVKALLQEEDTAEDGSVRDDKHESSVLLFPGQGSQFVGMAASLVERHERARALFDAARRVLGYDLLALCLDGPAEQLNRTLHCQPAVFVTSLAALEALHEDEPEAIENCKVAAGFSVGEFAALVFAGAMDFSEALYCVQKRAEAMEAASSRGPPHGMLSVSARHAFRPTAACQEAREHCLSHCLSATAAGTAERVAEPVCLVASYLCPDVRVLAGHVQALEFVQRHARRLHVVRTRRLPVSGAFHTPLMAPAQEALAQALGRVTVRKPSVRVYSNVTAHPYTSVGQVRNLLVRQLVEPVLWEQTMHAVFDRRDRLDAGDEPEPRRGSKGGDSDGGGGGPRRFPRVYEAGPGKQLGSALRACNAKAWSRYRAVDVGPRNDSRAEEEE</sequence>
<dbReference type="Pfam" id="PF00698">
    <property type="entry name" value="Acyl_transf_1"/>
    <property type="match status" value="1"/>
</dbReference>
<proteinExistence type="predicted"/>
<comment type="pathway">
    <text evidence="1">Lipid metabolism; fatty acid biosynthesis.</text>
</comment>
<dbReference type="InterPro" id="IPR001227">
    <property type="entry name" value="Ac_transferase_dom_sf"/>
</dbReference>
<protein>
    <submittedName>
        <fullName evidence="6">Malonyl-CoA-acyl carrier protein transacylase, mitochondrial</fullName>
    </submittedName>
</protein>
<accession>A0AAJ7UCS3</accession>
<dbReference type="Proteomes" id="UP001318040">
    <property type="component" value="Chromosome 65"/>
</dbReference>
<dbReference type="AlphaFoldDB" id="A0AAJ7UCS3"/>
<feature type="region of interest" description="Disordered" evidence="3">
    <location>
        <begin position="21"/>
        <end position="68"/>
    </location>
</feature>
<comment type="catalytic activity">
    <reaction evidence="2">
        <text>holo-[ACP] + malonyl-CoA = malonyl-[ACP] + CoA</text>
        <dbReference type="Rhea" id="RHEA:41792"/>
        <dbReference type="Rhea" id="RHEA-COMP:9623"/>
        <dbReference type="Rhea" id="RHEA-COMP:9685"/>
        <dbReference type="ChEBI" id="CHEBI:57287"/>
        <dbReference type="ChEBI" id="CHEBI:57384"/>
        <dbReference type="ChEBI" id="CHEBI:64479"/>
        <dbReference type="ChEBI" id="CHEBI:78449"/>
        <dbReference type="EC" id="2.3.1.39"/>
    </reaction>
    <physiologicalReaction direction="left-to-right" evidence="2">
        <dbReference type="Rhea" id="RHEA:41793"/>
    </physiologicalReaction>
</comment>
<reference evidence="6" key="1">
    <citation type="submission" date="2025-08" db="UniProtKB">
        <authorList>
            <consortium name="RefSeq"/>
        </authorList>
    </citation>
    <scope>IDENTIFICATION</scope>
    <source>
        <tissue evidence="6">Sperm</tissue>
    </source>
</reference>
<evidence type="ECO:0000259" key="4">
    <source>
        <dbReference type="SMART" id="SM00827"/>
    </source>
</evidence>